<name>A0ABN7TAG7_OIKDI</name>
<protein>
    <submittedName>
        <fullName evidence="1">Oidioi.mRNA.OKI2018_I69.chr2.g7702.t1.cds</fullName>
    </submittedName>
</protein>
<organism evidence="1 2">
    <name type="scientific">Oikopleura dioica</name>
    <name type="common">Tunicate</name>
    <dbReference type="NCBI Taxonomy" id="34765"/>
    <lineage>
        <taxon>Eukaryota</taxon>
        <taxon>Metazoa</taxon>
        <taxon>Chordata</taxon>
        <taxon>Tunicata</taxon>
        <taxon>Appendicularia</taxon>
        <taxon>Copelata</taxon>
        <taxon>Oikopleuridae</taxon>
        <taxon>Oikopleura</taxon>
    </lineage>
</organism>
<evidence type="ECO:0000313" key="2">
    <source>
        <dbReference type="Proteomes" id="UP001158576"/>
    </source>
</evidence>
<keyword evidence="2" id="KW-1185">Reference proteome</keyword>
<sequence length="427" mass="47727">MKLHSALLASSLVGAQKLSFDSSNYGFDDYMSSFGNGMLDFSSYCKADNYDQDPVNIALNYVRGVFEMLEQPEFAISKLFDDRRFTELSLTDLLKITEVLMENFDKNWCNRIVTAVMEAGFDIGKIVKASSGQTVRILETLGTNAELQNLLHFVDANRDYLLKLGPIFERSSAGWATVEEILSNMDTNPQMSSLKSLPSFYDDEIDRSCAVMEDAEMYINFVKPLAVGLIEDLLEGFRGQENLLSVGKMIEFTYRVNKHLLFDEQACTRFIQDMSDLLAPLMQLPFAADYSSYGSSYNSGYEMMAGAAMDPLTQMFTMVQSGAISQIIQNLDIKKINDTVFEFLRSEIPSAREQSLVSEALQADKTFAILAKVAPKMIQTFVDNAAPLMKALGIEDGQIMDIISMLGNNNQMMNFGDSTFANYGSDH</sequence>
<dbReference type="EMBL" id="OU015567">
    <property type="protein sequence ID" value="CAG5113612.1"/>
    <property type="molecule type" value="Genomic_DNA"/>
</dbReference>
<dbReference type="Proteomes" id="UP001158576">
    <property type="component" value="Chromosome 2"/>
</dbReference>
<reference evidence="1 2" key="1">
    <citation type="submission" date="2021-04" db="EMBL/GenBank/DDBJ databases">
        <authorList>
            <person name="Bliznina A."/>
        </authorList>
    </citation>
    <scope>NUCLEOTIDE SEQUENCE [LARGE SCALE GENOMIC DNA]</scope>
</reference>
<evidence type="ECO:0000313" key="1">
    <source>
        <dbReference type="EMBL" id="CAG5113612.1"/>
    </source>
</evidence>
<accession>A0ABN7TAG7</accession>
<gene>
    <name evidence="1" type="ORF">OKIOD_LOCUS16467</name>
</gene>
<proteinExistence type="predicted"/>